<gene>
    <name evidence="7" type="primary">mocR</name>
    <name evidence="7" type="ORF">BN2476_490070</name>
</gene>
<dbReference type="SMART" id="SM00345">
    <property type="entry name" value="HTH_GNTR"/>
    <property type="match status" value="1"/>
</dbReference>
<reference evidence="7" key="1">
    <citation type="submission" date="2016-12" db="EMBL/GenBank/DDBJ databases">
        <authorList>
            <person name="Moulin L."/>
        </authorList>
    </citation>
    <scope>NUCLEOTIDE SEQUENCE [LARGE SCALE GENOMIC DNA]</scope>
    <source>
        <strain evidence="7">STM 7183</strain>
    </source>
</reference>
<evidence type="ECO:0000256" key="2">
    <source>
        <dbReference type="ARBA" id="ARBA00022898"/>
    </source>
</evidence>
<dbReference type="InterPro" id="IPR051446">
    <property type="entry name" value="HTH_trans_reg/aminotransferase"/>
</dbReference>
<dbReference type="Pfam" id="PF00392">
    <property type="entry name" value="GntR"/>
    <property type="match status" value="1"/>
</dbReference>
<dbReference type="InterPro" id="IPR015424">
    <property type="entry name" value="PyrdxlP-dep_Trfase"/>
</dbReference>
<dbReference type="CDD" id="cd00609">
    <property type="entry name" value="AAT_like"/>
    <property type="match status" value="1"/>
</dbReference>
<dbReference type="Gene3D" id="3.40.640.10">
    <property type="entry name" value="Type I PLP-dependent aspartate aminotransferase-like (Major domain)"/>
    <property type="match status" value="1"/>
</dbReference>
<dbReference type="AlphaFoldDB" id="A0A1N7SEW4"/>
<keyword evidence="5" id="KW-0804">Transcription</keyword>
<dbReference type="Pfam" id="PF00155">
    <property type="entry name" value="Aminotran_1_2"/>
    <property type="match status" value="1"/>
</dbReference>
<dbReference type="PANTHER" id="PTHR46577">
    <property type="entry name" value="HTH-TYPE TRANSCRIPTIONAL REGULATORY PROTEIN GABR"/>
    <property type="match status" value="1"/>
</dbReference>
<accession>A0A1N7SEW4</accession>
<dbReference type="InterPro" id="IPR000524">
    <property type="entry name" value="Tscrpt_reg_HTH_GntR"/>
</dbReference>
<keyword evidence="4" id="KW-0238">DNA-binding</keyword>
<keyword evidence="2" id="KW-0663">Pyridoxal phosphate</keyword>
<evidence type="ECO:0000259" key="6">
    <source>
        <dbReference type="PROSITE" id="PS50949"/>
    </source>
</evidence>
<dbReference type="SUPFAM" id="SSF46785">
    <property type="entry name" value="Winged helix' DNA-binding domain"/>
    <property type="match status" value="1"/>
</dbReference>
<dbReference type="PANTHER" id="PTHR46577:SF1">
    <property type="entry name" value="HTH-TYPE TRANSCRIPTIONAL REGULATORY PROTEIN GABR"/>
    <property type="match status" value="1"/>
</dbReference>
<dbReference type="InterPro" id="IPR036388">
    <property type="entry name" value="WH-like_DNA-bd_sf"/>
</dbReference>
<dbReference type="InterPro" id="IPR015421">
    <property type="entry name" value="PyrdxlP-dep_Trfase_major"/>
</dbReference>
<dbReference type="InterPro" id="IPR004839">
    <property type="entry name" value="Aminotransferase_I/II_large"/>
</dbReference>
<dbReference type="GO" id="GO:0003700">
    <property type="term" value="F:DNA-binding transcription factor activity"/>
    <property type="evidence" value="ECO:0007669"/>
    <property type="project" value="InterPro"/>
</dbReference>
<evidence type="ECO:0000256" key="4">
    <source>
        <dbReference type="ARBA" id="ARBA00023125"/>
    </source>
</evidence>
<dbReference type="GO" id="GO:0030170">
    <property type="term" value="F:pyridoxal phosphate binding"/>
    <property type="evidence" value="ECO:0007669"/>
    <property type="project" value="InterPro"/>
</dbReference>
<protein>
    <submittedName>
        <fullName evidence="7">Rhizopine catabolism regulatory protein MocR</fullName>
    </submittedName>
</protein>
<keyword evidence="8" id="KW-1185">Reference proteome</keyword>
<dbReference type="SUPFAM" id="SSF53383">
    <property type="entry name" value="PLP-dependent transferases"/>
    <property type="match status" value="1"/>
</dbReference>
<organism evidence="7 8">
    <name type="scientific">Paraburkholderia piptadeniae</name>
    <dbReference type="NCBI Taxonomy" id="1701573"/>
    <lineage>
        <taxon>Bacteria</taxon>
        <taxon>Pseudomonadati</taxon>
        <taxon>Pseudomonadota</taxon>
        <taxon>Betaproteobacteria</taxon>
        <taxon>Burkholderiales</taxon>
        <taxon>Burkholderiaceae</taxon>
        <taxon>Paraburkholderia</taxon>
    </lineage>
</organism>
<dbReference type="PROSITE" id="PS50949">
    <property type="entry name" value="HTH_GNTR"/>
    <property type="match status" value="1"/>
</dbReference>
<name>A0A1N7SEW4_9BURK</name>
<dbReference type="CDD" id="cd07377">
    <property type="entry name" value="WHTH_GntR"/>
    <property type="match status" value="1"/>
</dbReference>
<comment type="similarity">
    <text evidence="1">In the C-terminal section; belongs to the class-I pyridoxal-phosphate-dependent aminotransferase family.</text>
</comment>
<feature type="domain" description="HTH gntR-type" evidence="6">
    <location>
        <begin position="20"/>
        <end position="88"/>
    </location>
</feature>
<dbReference type="Proteomes" id="UP000195569">
    <property type="component" value="Unassembled WGS sequence"/>
</dbReference>
<evidence type="ECO:0000256" key="1">
    <source>
        <dbReference type="ARBA" id="ARBA00005384"/>
    </source>
</evidence>
<evidence type="ECO:0000313" key="7">
    <source>
        <dbReference type="EMBL" id="SIT45945.1"/>
    </source>
</evidence>
<sequence>MYHDRMTKPLQIQLDRSAKTPLAEQIREAISTAIESGVLAAGARLPSWLDLAAQLGVARGTVRLAYDRLADAQLIIASRATGTRVADRPPAPVQMEERPDPGSFMEVYGELTAGPAIFQMGVPAQETLPARLFTKVRSFALRAESSTSVVYPDPRGELELRREIAAYLAISRGVTCSPAQIIITSGFSGGLGLTLRVLGLEGKRAWVENPGFPFTRHGLELAGMSLSPIPVDAEGLNIDYGLRHAPNTDLVVVTPGQQAPLGPTLSLARRLRLLDWAAKEGVWVLEDDYLSELQLTARAAPALASLDRGQRVIHIGSFSKTISPALRLGFVVAPLPLVSRFAEVAACLAPAPWLSVQLATAQFMRDGHYMRHLRRMKRLYAAQRDALLKCLEQRAFETTTAGLAVLVRLPDGVSDISIARALLAFGLGPPPLSPWYASPASARSGLLLGVATSPERNLAKSCDRLYEVIRRYA</sequence>
<dbReference type="EMBL" id="CYGY02000049">
    <property type="protein sequence ID" value="SIT45945.1"/>
    <property type="molecule type" value="Genomic_DNA"/>
</dbReference>
<keyword evidence="3" id="KW-0805">Transcription regulation</keyword>
<evidence type="ECO:0000256" key="3">
    <source>
        <dbReference type="ARBA" id="ARBA00023015"/>
    </source>
</evidence>
<dbReference type="Gene3D" id="1.10.10.10">
    <property type="entry name" value="Winged helix-like DNA-binding domain superfamily/Winged helix DNA-binding domain"/>
    <property type="match status" value="1"/>
</dbReference>
<comment type="caution">
    <text evidence="7">The sequence shown here is derived from an EMBL/GenBank/DDBJ whole genome shotgun (WGS) entry which is preliminary data.</text>
</comment>
<evidence type="ECO:0000256" key="5">
    <source>
        <dbReference type="ARBA" id="ARBA00023163"/>
    </source>
</evidence>
<proteinExistence type="inferred from homology"/>
<dbReference type="InterPro" id="IPR036390">
    <property type="entry name" value="WH_DNA-bd_sf"/>
</dbReference>
<dbReference type="GO" id="GO:0003677">
    <property type="term" value="F:DNA binding"/>
    <property type="evidence" value="ECO:0007669"/>
    <property type="project" value="UniProtKB-KW"/>
</dbReference>
<evidence type="ECO:0000313" key="8">
    <source>
        <dbReference type="Proteomes" id="UP000195569"/>
    </source>
</evidence>